<evidence type="ECO:0000256" key="4">
    <source>
        <dbReference type="ARBA" id="ARBA00022989"/>
    </source>
</evidence>
<dbReference type="GO" id="GO:0004930">
    <property type="term" value="F:G protein-coupled receptor activity"/>
    <property type="evidence" value="ECO:0007669"/>
    <property type="project" value="UniProtKB-KW"/>
</dbReference>
<dbReference type="Proteomes" id="UP000728185">
    <property type="component" value="Unassembled WGS sequence"/>
</dbReference>
<dbReference type="Gene3D" id="1.20.1070.10">
    <property type="entry name" value="Rhodopsin 7-helix transmembrane proteins"/>
    <property type="match status" value="2"/>
</dbReference>
<dbReference type="AlphaFoldDB" id="A0A8E0RTK8"/>
<dbReference type="OrthoDB" id="10010417at2759"/>
<accession>A0A8E0RTK8</accession>
<dbReference type="EMBL" id="LUCM01005127">
    <property type="protein sequence ID" value="KAA0193303.1"/>
    <property type="molecule type" value="Genomic_DNA"/>
</dbReference>
<keyword evidence="4 10" id="KW-1133">Transmembrane helix</keyword>
<feature type="transmembrane region" description="Helical" evidence="10">
    <location>
        <begin position="647"/>
        <end position="674"/>
    </location>
</feature>
<organism evidence="12 13">
    <name type="scientific">Fasciolopsis buskii</name>
    <dbReference type="NCBI Taxonomy" id="27845"/>
    <lineage>
        <taxon>Eukaryota</taxon>
        <taxon>Metazoa</taxon>
        <taxon>Spiralia</taxon>
        <taxon>Lophotrochozoa</taxon>
        <taxon>Platyhelminthes</taxon>
        <taxon>Trematoda</taxon>
        <taxon>Digenea</taxon>
        <taxon>Plagiorchiida</taxon>
        <taxon>Echinostomata</taxon>
        <taxon>Echinostomatoidea</taxon>
        <taxon>Fasciolidae</taxon>
        <taxon>Fasciolopsis</taxon>
    </lineage>
</organism>
<dbReference type="PROSITE" id="PS50262">
    <property type="entry name" value="G_PROTEIN_RECEP_F1_2"/>
    <property type="match status" value="1"/>
</dbReference>
<keyword evidence="7" id="KW-1015">Disulfide bond</keyword>
<evidence type="ECO:0000313" key="13">
    <source>
        <dbReference type="Proteomes" id="UP000728185"/>
    </source>
</evidence>
<keyword evidence="3 10" id="KW-0812">Transmembrane</keyword>
<evidence type="ECO:0000256" key="10">
    <source>
        <dbReference type="SAM" id="Phobius"/>
    </source>
</evidence>
<dbReference type="PANTHER" id="PTHR24248">
    <property type="entry name" value="ADRENERGIC RECEPTOR-RELATED G-PROTEIN COUPLED RECEPTOR"/>
    <property type="match status" value="1"/>
</dbReference>
<keyword evidence="6 10" id="KW-0472">Membrane</keyword>
<dbReference type="InterPro" id="IPR000276">
    <property type="entry name" value="GPCR_Rhodpsn"/>
</dbReference>
<dbReference type="GO" id="GO:0005886">
    <property type="term" value="C:plasma membrane"/>
    <property type="evidence" value="ECO:0007669"/>
    <property type="project" value="UniProtKB-SubCell"/>
</dbReference>
<feature type="domain" description="G-protein coupled receptors family 1 profile" evidence="11">
    <location>
        <begin position="1"/>
        <end position="707"/>
    </location>
</feature>
<proteinExistence type="predicted"/>
<comment type="caution">
    <text evidence="12">The sequence shown here is derived from an EMBL/GenBank/DDBJ whole genome shotgun (WGS) entry which is preliminary data.</text>
</comment>
<dbReference type="InterPro" id="IPR017452">
    <property type="entry name" value="GPCR_Rhodpsn_7TM"/>
</dbReference>
<evidence type="ECO:0000256" key="9">
    <source>
        <dbReference type="ARBA" id="ARBA00023224"/>
    </source>
</evidence>
<keyword evidence="13" id="KW-1185">Reference proteome</keyword>
<evidence type="ECO:0000256" key="5">
    <source>
        <dbReference type="ARBA" id="ARBA00023040"/>
    </source>
</evidence>
<evidence type="ECO:0000259" key="11">
    <source>
        <dbReference type="PROSITE" id="PS50262"/>
    </source>
</evidence>
<evidence type="ECO:0000256" key="6">
    <source>
        <dbReference type="ARBA" id="ARBA00023136"/>
    </source>
</evidence>
<evidence type="ECO:0000256" key="8">
    <source>
        <dbReference type="ARBA" id="ARBA00023170"/>
    </source>
</evidence>
<keyword evidence="5" id="KW-0297">G-protein coupled receptor</keyword>
<gene>
    <name evidence="12" type="ORF">FBUS_01408</name>
</gene>
<dbReference type="Pfam" id="PF00001">
    <property type="entry name" value="7tm_1"/>
    <property type="match status" value="2"/>
</dbReference>
<evidence type="ECO:0000256" key="2">
    <source>
        <dbReference type="ARBA" id="ARBA00022475"/>
    </source>
</evidence>
<dbReference type="SUPFAM" id="SSF81321">
    <property type="entry name" value="Family A G protein-coupled receptor-like"/>
    <property type="match status" value="1"/>
</dbReference>
<evidence type="ECO:0000256" key="1">
    <source>
        <dbReference type="ARBA" id="ARBA00004651"/>
    </source>
</evidence>
<keyword evidence="9" id="KW-0807">Transducer</keyword>
<feature type="transmembrane region" description="Helical" evidence="10">
    <location>
        <begin position="694"/>
        <end position="714"/>
    </location>
</feature>
<evidence type="ECO:0000313" key="12">
    <source>
        <dbReference type="EMBL" id="KAA0193303.1"/>
    </source>
</evidence>
<keyword evidence="8 12" id="KW-0675">Receptor</keyword>
<reference evidence="12" key="1">
    <citation type="submission" date="2019-05" db="EMBL/GenBank/DDBJ databases">
        <title>Annotation for the trematode Fasciolopsis buski.</title>
        <authorList>
            <person name="Choi Y.-J."/>
        </authorList>
    </citation>
    <scope>NUCLEOTIDE SEQUENCE</scope>
    <source>
        <strain evidence="12">HT</strain>
        <tissue evidence="12">Whole worm</tissue>
    </source>
</reference>
<comment type="subcellular location">
    <subcellularLocation>
        <location evidence="1">Cell membrane</location>
        <topology evidence="1">Multi-pass membrane protein</topology>
    </subcellularLocation>
</comment>
<feature type="transmembrane region" description="Helical" evidence="10">
    <location>
        <begin position="62"/>
        <end position="84"/>
    </location>
</feature>
<dbReference type="PANTHER" id="PTHR24248:SF125">
    <property type="entry name" value="DOPAMINE D2-LIKE RECEPTOR"/>
    <property type="match status" value="1"/>
</dbReference>
<dbReference type="GO" id="GO:0001591">
    <property type="term" value="F:dopamine neurotransmitter receptor activity, coupled via Gi/Go"/>
    <property type="evidence" value="ECO:0007669"/>
    <property type="project" value="TreeGrafter"/>
</dbReference>
<feature type="transmembrane region" description="Helical" evidence="10">
    <location>
        <begin position="26"/>
        <end position="50"/>
    </location>
</feature>
<dbReference type="GO" id="GO:0045202">
    <property type="term" value="C:synapse"/>
    <property type="evidence" value="ECO:0007669"/>
    <property type="project" value="GOC"/>
</dbReference>
<evidence type="ECO:0000256" key="7">
    <source>
        <dbReference type="ARBA" id="ARBA00023157"/>
    </source>
</evidence>
<sequence length="725" mass="81474">MDIYIYLAVTKPITYAKRNNVHRIQFSIAAVWIVSLLISVPVVCGINDIGEYDPSVCRSRNATYIISSSVGSFYIPAIALLALYHRIFAIIRRRHKLIDQSNRLLNPDTVGTEIPTIINAQSVNTTVLLHSDKIRDEVDQCEDIVDRNSETAQNKLNNSPDVDLLSYRDTAEFSSNESDFDGPREDIASPELEWFDSPKCSQSCVEPRNIGNTYASRCSSIPQLHSNQVSHKCKGLIKRKYLSADSLKPPVTSKSCSGSSLIQTTSHFANQNPRALSCTTKFNDTDSYSSTPLPQEVDKAKICPNKELFGVEICSPIVTDVESPLNGRCHPCTRHSIALSYGLQPRNNSTRQRSIQYTHTLKCCWNEITSSNQTSSYSNISGSLYSSYAFSDECNNNSVGNRWENADDSYGSNVDIPIVPCRISCTGSVCVESCLCQSYVVGYHCEKCKHVIPVIDMIQRDNHNRERSQFQQTQTKTQNIMKGQGLFWRFKASHSKFWLKSKTRVKRNQQGNQQKCCSSKKGCPTHFICHPRIPKLKTPPMWKSVSFGRPRVFKRPNTMGPLALFDSMQTVERSPIATSNLNGSPKVTGNGTRPVFLENSVSTSPCPEIRLAPKSLNPTVKDKRRVSFWIGRQKMVSNREKKATKTLAIVLGAFLACWLPFFTVNVTIGICIIHDAFDFPVCVVSAHLMSACTWLGYVNSLLNPIIYTIFNLEFRMAFKRILRIK</sequence>
<dbReference type="PRINTS" id="PR00237">
    <property type="entry name" value="GPCRRHODOPSN"/>
</dbReference>
<evidence type="ECO:0000256" key="3">
    <source>
        <dbReference type="ARBA" id="ARBA00022692"/>
    </source>
</evidence>
<keyword evidence="2" id="KW-1003">Cell membrane</keyword>
<protein>
    <submittedName>
        <fullName evidence="12">Dopamine D2 receptor</fullName>
    </submittedName>
</protein>
<name>A0A8E0RTK8_9TREM</name>